<keyword evidence="2 5" id="KW-0812">Transmembrane</keyword>
<comment type="subcellular location">
    <subcellularLocation>
        <location evidence="1">Membrane</location>
        <topology evidence="1">Multi-pass membrane protein</topology>
    </subcellularLocation>
</comment>
<evidence type="ECO:0000256" key="4">
    <source>
        <dbReference type="ARBA" id="ARBA00023136"/>
    </source>
</evidence>
<evidence type="ECO:0000313" key="9">
    <source>
        <dbReference type="EMBL" id="CEK26785.1"/>
    </source>
</evidence>
<evidence type="ECO:0000256" key="2">
    <source>
        <dbReference type="ARBA" id="ARBA00022692"/>
    </source>
</evidence>
<feature type="transmembrane region" description="Helical" evidence="5">
    <location>
        <begin position="100"/>
        <end position="117"/>
    </location>
</feature>
<evidence type="ECO:0000313" key="10">
    <source>
        <dbReference type="EMBL" id="SUP99841.1"/>
    </source>
</evidence>
<dbReference type="Proteomes" id="UP000255169">
    <property type="component" value="Unassembled WGS sequence"/>
</dbReference>
<name>A0A0A8VB75_YERRU</name>
<evidence type="ECO:0000256" key="5">
    <source>
        <dbReference type="SAM" id="Phobius"/>
    </source>
</evidence>
<feature type="domain" description="Protein glycosylation ligase" evidence="8">
    <location>
        <begin position="167"/>
        <end position="191"/>
    </location>
</feature>
<dbReference type="InterPro" id="IPR021797">
    <property type="entry name" value="Wzy_C_2"/>
</dbReference>
<keyword evidence="4 5" id="KW-0472">Membrane</keyword>
<dbReference type="AlphaFoldDB" id="A0A0A8VB75"/>
<dbReference type="InterPro" id="IPR007016">
    <property type="entry name" value="O-antigen_ligase-rel_domated"/>
</dbReference>
<dbReference type="PANTHER" id="PTHR37422">
    <property type="entry name" value="TEICHURONIC ACID BIOSYNTHESIS PROTEIN TUAE"/>
    <property type="match status" value="1"/>
</dbReference>
<dbReference type="GO" id="GO:0016874">
    <property type="term" value="F:ligase activity"/>
    <property type="evidence" value="ECO:0007669"/>
    <property type="project" value="UniProtKB-KW"/>
</dbReference>
<reference evidence="10 11" key="2">
    <citation type="submission" date="2018-06" db="EMBL/GenBank/DDBJ databases">
        <authorList>
            <consortium name="Pathogen Informatics"/>
            <person name="Doyle S."/>
        </authorList>
    </citation>
    <scope>NUCLEOTIDE SEQUENCE [LARGE SCALE GENOMIC DNA]</scope>
    <source>
        <strain evidence="10 11">NCTC10476</strain>
    </source>
</reference>
<keyword evidence="3 5" id="KW-1133">Transmembrane helix</keyword>
<proteinExistence type="predicted"/>
<feature type="transmembrane region" description="Helical" evidence="5">
    <location>
        <begin position="345"/>
        <end position="367"/>
    </location>
</feature>
<dbReference type="OrthoDB" id="5596698at2"/>
<evidence type="ECO:0000259" key="6">
    <source>
        <dbReference type="Pfam" id="PF04932"/>
    </source>
</evidence>
<dbReference type="Pfam" id="PF04932">
    <property type="entry name" value="Wzy_C"/>
    <property type="match status" value="1"/>
</dbReference>
<reference evidence="9" key="1">
    <citation type="journal article" date="2015" name="Genome Announc.">
        <title>Complete Genome Sequence of Yersinia ruckeri Strain CSF007-82, Etiologic Agent of Red Mouth Disease in Salmonid Fish.</title>
        <authorList>
            <person name="Nelson M.C."/>
            <person name="LaPatra S.E."/>
            <person name="Welch T.J."/>
            <person name="Graf J."/>
        </authorList>
    </citation>
    <scope>NUCLEOTIDE SEQUENCE</scope>
    <source>
        <strain evidence="9">CSF007-82</strain>
    </source>
</reference>
<feature type="domain" description="O-antigen ligase-related" evidence="6">
    <location>
        <begin position="219"/>
        <end position="359"/>
    </location>
</feature>
<feature type="transmembrane region" description="Helical" evidence="5">
    <location>
        <begin position="205"/>
        <end position="228"/>
    </location>
</feature>
<feature type="transmembrane region" description="Helical" evidence="5">
    <location>
        <begin position="432"/>
        <end position="452"/>
    </location>
</feature>
<evidence type="ECO:0000259" key="7">
    <source>
        <dbReference type="Pfam" id="PF11846"/>
    </source>
</evidence>
<dbReference type="Pfam" id="PF15864">
    <property type="entry name" value="PglL_A"/>
    <property type="match status" value="1"/>
</dbReference>
<feature type="transmembrane region" description="Helical" evidence="5">
    <location>
        <begin position="402"/>
        <end position="420"/>
    </location>
</feature>
<dbReference type="PANTHER" id="PTHR37422:SF13">
    <property type="entry name" value="LIPOPOLYSACCHARIDE BIOSYNTHESIS PROTEIN PA4999-RELATED"/>
    <property type="match status" value="1"/>
</dbReference>
<feature type="transmembrane region" description="Helical" evidence="5">
    <location>
        <begin position="129"/>
        <end position="150"/>
    </location>
</feature>
<dbReference type="EMBL" id="LN681231">
    <property type="protein sequence ID" value="CEK26785.1"/>
    <property type="molecule type" value="Genomic_DNA"/>
</dbReference>
<feature type="transmembrane region" description="Helical" evidence="5">
    <location>
        <begin position="258"/>
        <end position="276"/>
    </location>
</feature>
<dbReference type="InterPro" id="IPR031726">
    <property type="entry name" value="PglL_A"/>
</dbReference>
<keyword evidence="11" id="KW-1185">Reference proteome</keyword>
<dbReference type="InterPro" id="IPR051533">
    <property type="entry name" value="WaaL-like"/>
</dbReference>
<feature type="domain" description="Virulence factor membrane-bound polymerase C-terminal" evidence="7">
    <location>
        <begin position="381"/>
        <end position="553"/>
    </location>
</feature>
<dbReference type="GO" id="GO:0016020">
    <property type="term" value="C:membrane"/>
    <property type="evidence" value="ECO:0007669"/>
    <property type="project" value="UniProtKB-SubCell"/>
</dbReference>
<feature type="transmembrane region" description="Helical" evidence="5">
    <location>
        <begin position="12"/>
        <end position="32"/>
    </location>
</feature>
<organism evidence="9">
    <name type="scientific">Yersinia ruckeri</name>
    <dbReference type="NCBI Taxonomy" id="29486"/>
    <lineage>
        <taxon>Bacteria</taxon>
        <taxon>Pseudomonadati</taxon>
        <taxon>Pseudomonadota</taxon>
        <taxon>Gammaproteobacteria</taxon>
        <taxon>Enterobacterales</taxon>
        <taxon>Yersiniaceae</taxon>
        <taxon>Yersinia</taxon>
    </lineage>
</organism>
<evidence type="ECO:0000256" key="3">
    <source>
        <dbReference type="ARBA" id="ARBA00022989"/>
    </source>
</evidence>
<feature type="transmembrane region" description="Helical" evidence="5">
    <location>
        <begin position="75"/>
        <end position="94"/>
    </location>
</feature>
<evidence type="ECO:0000256" key="1">
    <source>
        <dbReference type="ARBA" id="ARBA00004141"/>
    </source>
</evidence>
<dbReference type="EMBL" id="UHJG01000001">
    <property type="protein sequence ID" value="SUP99841.1"/>
    <property type="molecule type" value="Genomic_DNA"/>
</dbReference>
<accession>A0A0A8VB75</accession>
<feature type="transmembrane region" description="Helical" evidence="5">
    <location>
        <begin position="44"/>
        <end position="63"/>
    </location>
</feature>
<evidence type="ECO:0000259" key="8">
    <source>
        <dbReference type="Pfam" id="PF15864"/>
    </source>
</evidence>
<sequence>MFAYPYAVMMKVKNIILAITSLYMLLIMHIYIPNMGGSGLLLPGNIIGWIVILLIILYAWCHFDHFSILKVNSSCYLFLIGILFLSIPIFNQNIFSNQQGTIRVLAVFGGLVCYLTFLQCQFSAKDKIFILWILVGSALVEAVLVLLQAFILSENNWMEFDILSSRPYGIFQQVNVMASFISTGLVIGIYLYIMRNDRKGFFPIGIRTIDVANITLLFSLLLFSMTIVLLQSRIGYLGSILSGGFLLMTHYKNNKLHCFIVVLFIIVGVFNGFLILSENIITQVSHSSSNNERLLILKYTWEMIQQKMWLGWGYGGFEYGFHHFLAGKIPAISMNRVTHPHNELLFWWVEGGVFALVGMLFLLAGYLRLLFYPRNKISASLWLLTLPITLHMMTEYPLYQSVAHIITLILLLSLITNDTKVNSGLIPVKMKFFNSVVVLFSLCALYFMVTGFKTSIVLTNLERGRFISFAPARELYNPYINITRYKFDEQMHNLILFNTNKDSKLLQDYLIWGDEYSKCYVNINVYFNMIKIANFLNMHGKVKQLVSEARLLFGYRDDFIVYLDGL</sequence>
<evidence type="ECO:0000313" key="11">
    <source>
        <dbReference type="Proteomes" id="UP000255169"/>
    </source>
</evidence>
<dbReference type="Pfam" id="PF11846">
    <property type="entry name" value="Wzy_C_2"/>
    <property type="match status" value="1"/>
</dbReference>
<protein>
    <submittedName>
        <fullName evidence="9">Lipid A core-O-antigen ligase</fullName>
    </submittedName>
</protein>
<keyword evidence="9" id="KW-0436">Ligase</keyword>
<gene>
    <name evidence="9" type="ORF">CSF007_5085</name>
    <name evidence="10" type="ORF">NCTC10476_01094</name>
</gene>
<feature type="transmembrane region" description="Helical" evidence="5">
    <location>
        <begin position="170"/>
        <end position="193"/>
    </location>
</feature>